<gene>
    <name evidence="1" type="ORF">SY83_07625</name>
</gene>
<dbReference type="AlphaFoldDB" id="A0A172TGI0"/>
<dbReference type="PATRIC" id="fig|1178515.4.peg.1512"/>
<dbReference type="KEGG" id="pswu:SY83_07625"/>
<evidence type="ECO:0000313" key="2">
    <source>
        <dbReference type="Proteomes" id="UP000076927"/>
    </source>
</evidence>
<protein>
    <submittedName>
        <fullName evidence="1">Uncharacterized protein</fullName>
    </submittedName>
</protein>
<keyword evidence="2" id="KW-1185">Reference proteome</keyword>
<proteinExistence type="predicted"/>
<reference evidence="1 2" key="1">
    <citation type="submission" date="2015-01" db="EMBL/GenBank/DDBJ databases">
        <title>Paenibacillus swuensis/DY6/whole genome sequencing.</title>
        <authorList>
            <person name="Kim M.K."/>
            <person name="Srinivasan S."/>
            <person name="Lee J.-J."/>
        </authorList>
    </citation>
    <scope>NUCLEOTIDE SEQUENCE [LARGE SCALE GENOMIC DNA]</scope>
    <source>
        <strain evidence="1 2">DY6</strain>
    </source>
</reference>
<accession>A0A172TGI0</accession>
<organism evidence="1 2">
    <name type="scientific">Paenibacillus swuensis</name>
    <dbReference type="NCBI Taxonomy" id="1178515"/>
    <lineage>
        <taxon>Bacteria</taxon>
        <taxon>Bacillati</taxon>
        <taxon>Bacillota</taxon>
        <taxon>Bacilli</taxon>
        <taxon>Bacillales</taxon>
        <taxon>Paenibacillaceae</taxon>
        <taxon>Paenibacillus</taxon>
    </lineage>
</organism>
<dbReference type="Proteomes" id="UP000076927">
    <property type="component" value="Chromosome"/>
</dbReference>
<sequence length="404" mass="46922">MRYGLQLLEYQKRVHDGLYKFKGTPYWDEIQQQDVESVHKFREQLASLDGSNPEDVALLDPIWNRMKDQFKPQEQAKVKEGIFWLFKSLATLHYGDTSQLIQIYKDSHKHQATLGLLARKAGVKEPVTIEDMAEFLVGNEKFKGLRGITKEDAQVIIGRGFYYNLLDCLEEMLNQPNVNENPIAKICNYFQLASMDTQQVLVETIENFISKRLTELEDAEMAIGLAYVREAGAKLVVKPVNDSEAWASVYFDVWEHFYVDKEVFNRDTASNLEYDRFYRITPGKETGTGTIKAYIYGRFIAEERLTLKRKLTPDYYKPTNGDWEHTFYFNLKATWEDGPAGPADKYLFSYYGRGATVAGREEVQYLPYQYHSFEFPKADFRFIEVRSVYGDFVSEPMIIRGNLP</sequence>
<dbReference type="EMBL" id="CP011388">
    <property type="protein sequence ID" value="ANE46159.1"/>
    <property type="molecule type" value="Genomic_DNA"/>
</dbReference>
<name>A0A172TGI0_9BACL</name>
<evidence type="ECO:0000313" key="1">
    <source>
        <dbReference type="EMBL" id="ANE46159.1"/>
    </source>
</evidence>
<dbReference type="STRING" id="1178515.SY83_07625"/>